<reference evidence="1 2" key="1">
    <citation type="journal article" date="2014" name="BMC Genomics">
        <title>The genome of the intracellular bacterium of the coastal bivalve, Solemya velum: a blueprint for thriving in and out of symbiosis.</title>
        <authorList>
            <person name="Dmytrenko O."/>
            <person name="Russell S.L."/>
            <person name="Loo W.T."/>
            <person name="Fontanez K.M."/>
            <person name="Liao L."/>
            <person name="Roeselers G."/>
            <person name="Sharma R."/>
            <person name="Stewart F.J."/>
            <person name="Newton I.L."/>
            <person name="Woyke T."/>
            <person name="Wu D."/>
            <person name="Lang J.M."/>
            <person name="Eisen J.A."/>
            <person name="Cavanaugh C.M."/>
        </authorList>
    </citation>
    <scope>NUCLEOTIDE SEQUENCE [LARGE SCALE GENOMIC DNA]</scope>
    <source>
        <strain evidence="1 2">WH</strain>
    </source>
</reference>
<dbReference type="eggNOG" id="ENOG5030546">
    <property type="taxonomic scope" value="Bacteria"/>
</dbReference>
<accession>A0A0B0H6B3</accession>
<evidence type="ECO:0000313" key="2">
    <source>
        <dbReference type="Proteomes" id="UP000030856"/>
    </source>
</evidence>
<proteinExistence type="predicted"/>
<protein>
    <submittedName>
        <fullName evidence="1">Phage protein</fullName>
    </submittedName>
</protein>
<dbReference type="EMBL" id="JRAA01000002">
    <property type="protein sequence ID" value="KHF24665.1"/>
    <property type="molecule type" value="Genomic_DNA"/>
</dbReference>
<dbReference type="AlphaFoldDB" id="A0A0B0H6B3"/>
<gene>
    <name evidence="1" type="ORF">JV46_29370</name>
</gene>
<comment type="caution">
    <text evidence="1">The sequence shown here is derived from an EMBL/GenBank/DDBJ whole genome shotgun (WGS) entry which is preliminary data.</text>
</comment>
<sequence>MGLNEDHELALEVLTRWKEQRDNRLQYQDRTKTPMPHNWLLNRQWEDEYVRIDEVQQSSTSLKVSNHQLNIEESNRRIAESWAGPGIREVRSSAGG</sequence>
<dbReference type="STRING" id="2340.JV46_29370"/>
<keyword evidence="2" id="KW-1185">Reference proteome</keyword>
<dbReference type="PATRIC" id="fig|2340.3.peg.1305"/>
<organism evidence="1 2">
    <name type="scientific">Solemya velum gill symbiont</name>
    <dbReference type="NCBI Taxonomy" id="2340"/>
    <lineage>
        <taxon>Bacteria</taxon>
        <taxon>Pseudomonadati</taxon>
        <taxon>Pseudomonadota</taxon>
        <taxon>Gammaproteobacteria</taxon>
        <taxon>sulfur-oxidizing symbionts</taxon>
    </lineage>
</organism>
<dbReference type="Proteomes" id="UP000030856">
    <property type="component" value="Unassembled WGS sequence"/>
</dbReference>
<evidence type="ECO:0000313" key="1">
    <source>
        <dbReference type="EMBL" id="KHF24665.1"/>
    </source>
</evidence>
<name>A0A0B0H6B3_SOVGS</name>